<sequence>MEVSTNAKPNVTIVVVPRERFSYTRESLESIYQDTTCPFELVYVDGGSPKYIRRYLQAQAQEKQFKLIRTNHYISPNRARNIGLSEVKTKYVVFIDNDVLVKRGWLTSLVKSAEETDAMVVGTLTCLDKPLHEIIHNGGGETYIDVRENNGKVTRHGVQNSYLEGRRVNKIPEQLTLTECDFVELHCALVRTELFEKTGPFDEELLSTREHIDLCLTATHKAGGKVYCDRQSIVTYITGPHFDWSDVTYFMLRWSDAWDMASFERFRQKWGLEEDWYFEKRYYRLGRRRYRSLLRAAITRFPWKEHKPWFANWLKSTERMVNGWMSDIYALKHSYARHSIGLRKKQKVKDTENFKPLVTSSSVS</sequence>
<name>A0A0V7ZTU8_9CYAN</name>
<dbReference type="Pfam" id="PF00535">
    <property type="entry name" value="Glycos_transf_2"/>
    <property type="match status" value="1"/>
</dbReference>
<organism evidence="2 3">
    <name type="scientific">Mastigocoleus testarum BC008</name>
    <dbReference type="NCBI Taxonomy" id="371196"/>
    <lineage>
        <taxon>Bacteria</taxon>
        <taxon>Bacillati</taxon>
        <taxon>Cyanobacteriota</taxon>
        <taxon>Cyanophyceae</taxon>
        <taxon>Nostocales</taxon>
        <taxon>Hapalosiphonaceae</taxon>
        <taxon>Mastigocoleus</taxon>
    </lineage>
</organism>
<dbReference type="OrthoDB" id="452659at2"/>
<evidence type="ECO:0000313" key="2">
    <source>
        <dbReference type="EMBL" id="KST67928.1"/>
    </source>
</evidence>
<keyword evidence="3" id="KW-1185">Reference proteome</keyword>
<evidence type="ECO:0000259" key="1">
    <source>
        <dbReference type="Pfam" id="PF00535"/>
    </source>
</evidence>
<dbReference type="RefSeq" id="WP_036267110.1">
    <property type="nucleotide sequence ID" value="NZ_LMTZ01000084.1"/>
</dbReference>
<dbReference type="SUPFAM" id="SSF53448">
    <property type="entry name" value="Nucleotide-diphospho-sugar transferases"/>
    <property type="match status" value="1"/>
</dbReference>
<dbReference type="Gene3D" id="3.90.550.10">
    <property type="entry name" value="Spore Coat Polysaccharide Biosynthesis Protein SpsA, Chain A"/>
    <property type="match status" value="1"/>
</dbReference>
<gene>
    <name evidence="2" type="ORF">BC008_31595</name>
</gene>
<keyword evidence="2" id="KW-0808">Transferase</keyword>
<dbReference type="Proteomes" id="UP000053372">
    <property type="component" value="Unassembled WGS sequence"/>
</dbReference>
<proteinExistence type="predicted"/>
<accession>A0A0V7ZTU8</accession>
<protein>
    <submittedName>
        <fullName evidence="2">Glycosyl transferase family 2</fullName>
    </submittedName>
</protein>
<dbReference type="EMBL" id="LMTZ01000084">
    <property type="protein sequence ID" value="KST67928.1"/>
    <property type="molecule type" value="Genomic_DNA"/>
</dbReference>
<dbReference type="PANTHER" id="PTHR43685">
    <property type="entry name" value="GLYCOSYLTRANSFERASE"/>
    <property type="match status" value="1"/>
</dbReference>
<evidence type="ECO:0000313" key="3">
    <source>
        <dbReference type="Proteomes" id="UP000053372"/>
    </source>
</evidence>
<comment type="caution">
    <text evidence="2">The sequence shown here is derived from an EMBL/GenBank/DDBJ whole genome shotgun (WGS) entry which is preliminary data.</text>
</comment>
<dbReference type="GO" id="GO:0016740">
    <property type="term" value="F:transferase activity"/>
    <property type="evidence" value="ECO:0007669"/>
    <property type="project" value="UniProtKB-KW"/>
</dbReference>
<dbReference type="InterPro" id="IPR050834">
    <property type="entry name" value="Glycosyltransf_2"/>
</dbReference>
<dbReference type="PANTHER" id="PTHR43685:SF2">
    <property type="entry name" value="GLYCOSYLTRANSFERASE 2-LIKE DOMAIN-CONTAINING PROTEIN"/>
    <property type="match status" value="1"/>
</dbReference>
<dbReference type="AlphaFoldDB" id="A0A0V7ZTU8"/>
<feature type="domain" description="Glycosyltransferase 2-like" evidence="1">
    <location>
        <begin position="13"/>
        <end position="137"/>
    </location>
</feature>
<reference evidence="2 3" key="1">
    <citation type="journal article" date="2015" name="Genome Announc.">
        <title>Draft Genome of the Euendolithic (true boring) Cyanobacterium Mastigocoleus testarum strain BC008.</title>
        <authorList>
            <person name="Guida B.S."/>
            <person name="Garcia-Pichel F."/>
        </authorList>
    </citation>
    <scope>NUCLEOTIDE SEQUENCE [LARGE SCALE GENOMIC DNA]</scope>
    <source>
        <strain evidence="2 3">BC008</strain>
    </source>
</reference>
<dbReference type="InterPro" id="IPR001173">
    <property type="entry name" value="Glyco_trans_2-like"/>
</dbReference>
<dbReference type="InterPro" id="IPR029044">
    <property type="entry name" value="Nucleotide-diphossugar_trans"/>
</dbReference>